<dbReference type="InterPro" id="IPR036291">
    <property type="entry name" value="NAD(P)-bd_dom_sf"/>
</dbReference>
<sequence>MPSRPLSALTSTRTSTPASPRRVLVTGGASGLGLALVRALVARGDHVLATDVQADRPDALPEAAAYLPLDVRSDEAWAAALAHVRRTWGGLDLLVNNAGVAAGGRIDVATMDEWHWIVDINLLGVVRGCRTFTPLFKEQGSGHIVNTASLAGLVHAPGMAAYNTVKAGVVALSETLSHELAPHGIDVSVVCPSFFRTNLGSSFQGADTEMESAGKKLVSGSKRSAEQVADIVVRGIDARRDVILTDRDGQIAWRAKRFARPAYTAVMKRAARRVAAGR</sequence>
<comment type="similarity">
    <text evidence="1 4">Belongs to the short-chain dehydrogenases/reductases (SDR) family.</text>
</comment>
<evidence type="ECO:0008006" key="8">
    <source>
        <dbReference type="Google" id="ProtNLM"/>
    </source>
</evidence>
<dbReference type="PRINTS" id="PR00081">
    <property type="entry name" value="GDHRDH"/>
</dbReference>
<dbReference type="Proteomes" id="UP001501468">
    <property type="component" value="Unassembled WGS sequence"/>
</dbReference>
<dbReference type="Pfam" id="PF00106">
    <property type="entry name" value="adh_short"/>
    <property type="match status" value="1"/>
</dbReference>
<dbReference type="RefSeq" id="WP_344941338.1">
    <property type="nucleotide sequence ID" value="NZ_BAABDC010000001.1"/>
</dbReference>
<feature type="region of interest" description="Disordered" evidence="5">
    <location>
        <begin position="1"/>
        <end position="21"/>
    </location>
</feature>
<gene>
    <name evidence="6" type="ORF">GCM10022399_06200</name>
</gene>
<protein>
    <recommendedName>
        <fullName evidence="8">SDR family NAD(P)-dependent oxidoreductase</fullName>
    </recommendedName>
</protein>
<organism evidence="6 7">
    <name type="scientific">Terrabacter ginsenosidimutans</name>
    <dbReference type="NCBI Taxonomy" id="490575"/>
    <lineage>
        <taxon>Bacteria</taxon>
        <taxon>Bacillati</taxon>
        <taxon>Actinomycetota</taxon>
        <taxon>Actinomycetes</taxon>
        <taxon>Micrococcales</taxon>
        <taxon>Intrasporangiaceae</taxon>
        <taxon>Terrabacter</taxon>
    </lineage>
</organism>
<dbReference type="Gene3D" id="3.40.50.720">
    <property type="entry name" value="NAD(P)-binding Rossmann-like Domain"/>
    <property type="match status" value="1"/>
</dbReference>
<keyword evidence="2" id="KW-0521">NADP</keyword>
<dbReference type="CDD" id="cd05233">
    <property type="entry name" value="SDR_c"/>
    <property type="match status" value="1"/>
</dbReference>
<evidence type="ECO:0000256" key="4">
    <source>
        <dbReference type="RuleBase" id="RU000363"/>
    </source>
</evidence>
<evidence type="ECO:0000256" key="1">
    <source>
        <dbReference type="ARBA" id="ARBA00006484"/>
    </source>
</evidence>
<evidence type="ECO:0000313" key="6">
    <source>
        <dbReference type="EMBL" id="GAA3692672.1"/>
    </source>
</evidence>
<dbReference type="PRINTS" id="PR00080">
    <property type="entry name" value="SDRFAMILY"/>
</dbReference>
<comment type="caution">
    <text evidence="6">The sequence shown here is derived from an EMBL/GenBank/DDBJ whole genome shotgun (WGS) entry which is preliminary data.</text>
</comment>
<evidence type="ECO:0000256" key="5">
    <source>
        <dbReference type="SAM" id="MobiDB-lite"/>
    </source>
</evidence>
<accession>A0ABP7CL24</accession>
<dbReference type="SUPFAM" id="SSF51735">
    <property type="entry name" value="NAD(P)-binding Rossmann-fold domains"/>
    <property type="match status" value="1"/>
</dbReference>
<proteinExistence type="inferred from homology"/>
<dbReference type="PANTHER" id="PTHR43391">
    <property type="entry name" value="RETINOL DEHYDROGENASE-RELATED"/>
    <property type="match status" value="1"/>
</dbReference>
<keyword evidence="3" id="KW-0560">Oxidoreductase</keyword>
<evidence type="ECO:0000256" key="3">
    <source>
        <dbReference type="ARBA" id="ARBA00023002"/>
    </source>
</evidence>
<dbReference type="PANTHER" id="PTHR43391:SF14">
    <property type="entry name" value="DEHYDROGENASE_REDUCTASE SDR FAMILY PROTEIN 7-LIKE"/>
    <property type="match status" value="1"/>
</dbReference>
<reference evidence="7" key="1">
    <citation type="journal article" date="2019" name="Int. J. Syst. Evol. Microbiol.">
        <title>The Global Catalogue of Microorganisms (GCM) 10K type strain sequencing project: providing services to taxonomists for standard genome sequencing and annotation.</title>
        <authorList>
            <consortium name="The Broad Institute Genomics Platform"/>
            <consortium name="The Broad Institute Genome Sequencing Center for Infectious Disease"/>
            <person name="Wu L."/>
            <person name="Ma J."/>
        </authorList>
    </citation>
    <scope>NUCLEOTIDE SEQUENCE [LARGE SCALE GENOMIC DNA]</scope>
    <source>
        <strain evidence="7">JCM 17125</strain>
    </source>
</reference>
<dbReference type="EMBL" id="BAABDC010000001">
    <property type="protein sequence ID" value="GAA3692672.1"/>
    <property type="molecule type" value="Genomic_DNA"/>
</dbReference>
<dbReference type="InterPro" id="IPR002347">
    <property type="entry name" value="SDR_fam"/>
</dbReference>
<keyword evidence="7" id="KW-1185">Reference proteome</keyword>
<evidence type="ECO:0000256" key="2">
    <source>
        <dbReference type="ARBA" id="ARBA00022857"/>
    </source>
</evidence>
<name>A0ABP7CL24_9MICO</name>
<evidence type="ECO:0000313" key="7">
    <source>
        <dbReference type="Proteomes" id="UP001501468"/>
    </source>
</evidence>